<reference evidence="2" key="1">
    <citation type="journal article" date="2019" name="Int. J. Syst. Evol. Microbiol.">
        <title>The Global Catalogue of Microorganisms (GCM) 10K type strain sequencing project: providing services to taxonomists for standard genome sequencing and annotation.</title>
        <authorList>
            <consortium name="The Broad Institute Genomics Platform"/>
            <consortium name="The Broad Institute Genome Sequencing Center for Infectious Disease"/>
            <person name="Wu L."/>
            <person name="Ma J."/>
        </authorList>
    </citation>
    <scope>NUCLEOTIDE SEQUENCE [LARGE SCALE GENOMIC DNA]</scope>
    <source>
        <strain evidence="2">JCM 16902</strain>
    </source>
</reference>
<evidence type="ECO:0008006" key="3">
    <source>
        <dbReference type="Google" id="ProtNLM"/>
    </source>
</evidence>
<dbReference type="EMBL" id="BAAAZO010000009">
    <property type="protein sequence ID" value="GAA3622526.1"/>
    <property type="molecule type" value="Genomic_DNA"/>
</dbReference>
<evidence type="ECO:0000313" key="2">
    <source>
        <dbReference type="Proteomes" id="UP001501074"/>
    </source>
</evidence>
<comment type="caution">
    <text evidence="1">The sequence shown here is derived from an EMBL/GenBank/DDBJ whole genome shotgun (WGS) entry which is preliminary data.</text>
</comment>
<keyword evidence="2" id="KW-1185">Reference proteome</keyword>
<name>A0ABP7A103_9ACTN</name>
<sequence length="110" mass="12803">MKRGEEVPRPNPWVLRTTNLRVGKGWDALAREALSALDEAWVQITGNPRRHTERQHQLRGAKATHVYKGVQMEVWQYEVTSGARLWYLIDDERRSLWLYHAGTGHPKSTE</sequence>
<proteinExistence type="predicted"/>
<dbReference type="Proteomes" id="UP001501074">
    <property type="component" value="Unassembled WGS sequence"/>
</dbReference>
<organism evidence="1 2">
    <name type="scientific">Kineosporia mesophila</name>
    <dbReference type="NCBI Taxonomy" id="566012"/>
    <lineage>
        <taxon>Bacteria</taxon>
        <taxon>Bacillati</taxon>
        <taxon>Actinomycetota</taxon>
        <taxon>Actinomycetes</taxon>
        <taxon>Kineosporiales</taxon>
        <taxon>Kineosporiaceae</taxon>
        <taxon>Kineosporia</taxon>
    </lineage>
</organism>
<protein>
    <recommendedName>
        <fullName evidence="3">Cytotoxic translational repressor of toxin-antitoxin stability system</fullName>
    </recommendedName>
</protein>
<evidence type="ECO:0000313" key="1">
    <source>
        <dbReference type="EMBL" id="GAA3622526.1"/>
    </source>
</evidence>
<gene>
    <name evidence="1" type="ORF">GCM10022223_44360</name>
</gene>
<accession>A0ABP7A103</accession>